<organism evidence="1 2">
    <name type="scientific">Goodea atripinnis</name>
    <dbReference type="NCBI Taxonomy" id="208336"/>
    <lineage>
        <taxon>Eukaryota</taxon>
        <taxon>Metazoa</taxon>
        <taxon>Chordata</taxon>
        <taxon>Craniata</taxon>
        <taxon>Vertebrata</taxon>
        <taxon>Euteleostomi</taxon>
        <taxon>Actinopterygii</taxon>
        <taxon>Neopterygii</taxon>
        <taxon>Teleostei</taxon>
        <taxon>Neoteleostei</taxon>
        <taxon>Acanthomorphata</taxon>
        <taxon>Ovalentaria</taxon>
        <taxon>Atherinomorphae</taxon>
        <taxon>Cyprinodontiformes</taxon>
        <taxon>Goodeidae</taxon>
        <taxon>Goodea</taxon>
    </lineage>
</organism>
<sequence length="73" mass="8561">ESLCAKRWTAAFWGCSDVGECGRRKQAAQRCRHQRRCQQSHEDTIAGHSDTMWGQRSKRYSALHSHCFYHHQV</sequence>
<reference evidence="1 2" key="1">
    <citation type="submission" date="2021-06" db="EMBL/GenBank/DDBJ databases">
        <authorList>
            <person name="Palmer J.M."/>
        </authorList>
    </citation>
    <scope>NUCLEOTIDE SEQUENCE [LARGE SCALE GENOMIC DNA]</scope>
    <source>
        <strain evidence="1 2">GA_2019</strain>
        <tissue evidence="1">Muscle</tissue>
    </source>
</reference>
<dbReference type="EMBL" id="JAHRIO010071236">
    <property type="protein sequence ID" value="MEQ2181901.1"/>
    <property type="molecule type" value="Genomic_DNA"/>
</dbReference>
<comment type="caution">
    <text evidence="1">The sequence shown here is derived from an EMBL/GenBank/DDBJ whole genome shotgun (WGS) entry which is preliminary data.</text>
</comment>
<protein>
    <submittedName>
        <fullName evidence="1">Uncharacterized protein</fullName>
    </submittedName>
</protein>
<evidence type="ECO:0000313" key="1">
    <source>
        <dbReference type="EMBL" id="MEQ2181901.1"/>
    </source>
</evidence>
<accession>A0ABV0PEJ9</accession>
<feature type="non-terminal residue" evidence="1">
    <location>
        <position position="73"/>
    </location>
</feature>
<keyword evidence="2" id="KW-1185">Reference proteome</keyword>
<feature type="non-terminal residue" evidence="1">
    <location>
        <position position="1"/>
    </location>
</feature>
<gene>
    <name evidence="1" type="ORF">GOODEAATRI_016446</name>
</gene>
<name>A0ABV0PEJ9_9TELE</name>
<dbReference type="Proteomes" id="UP001476798">
    <property type="component" value="Unassembled WGS sequence"/>
</dbReference>
<proteinExistence type="predicted"/>
<evidence type="ECO:0000313" key="2">
    <source>
        <dbReference type="Proteomes" id="UP001476798"/>
    </source>
</evidence>